<name>A0ABP8FC34_9BACT</name>
<dbReference type="PANTHER" id="PTHR11533">
    <property type="entry name" value="PROTEASE M1 ZINC METALLOPROTEASE"/>
    <property type="match status" value="1"/>
</dbReference>
<feature type="domain" description="Peptidase M1 membrane alanine aminopeptidase" evidence="1">
    <location>
        <begin position="391"/>
        <end position="553"/>
    </location>
</feature>
<dbReference type="InterPro" id="IPR027268">
    <property type="entry name" value="Peptidase_M4/M1_CTD_sf"/>
</dbReference>
<accession>A0ABP8FC34</accession>
<dbReference type="EMBL" id="BAABFN010000001">
    <property type="protein sequence ID" value="GAA4299975.1"/>
    <property type="molecule type" value="Genomic_DNA"/>
</dbReference>
<protein>
    <submittedName>
        <fullName evidence="2">M1 family metallopeptidase</fullName>
    </submittedName>
</protein>
<organism evidence="2 3">
    <name type="scientific">Compostibacter hankyongensis</name>
    <dbReference type="NCBI Taxonomy" id="1007089"/>
    <lineage>
        <taxon>Bacteria</taxon>
        <taxon>Pseudomonadati</taxon>
        <taxon>Bacteroidota</taxon>
        <taxon>Chitinophagia</taxon>
        <taxon>Chitinophagales</taxon>
        <taxon>Chitinophagaceae</taxon>
        <taxon>Compostibacter</taxon>
    </lineage>
</organism>
<dbReference type="SUPFAM" id="SSF55486">
    <property type="entry name" value="Metalloproteases ('zincins'), catalytic domain"/>
    <property type="match status" value="1"/>
</dbReference>
<gene>
    <name evidence="2" type="ORF">GCM10023143_00610</name>
</gene>
<evidence type="ECO:0000313" key="3">
    <source>
        <dbReference type="Proteomes" id="UP001501207"/>
    </source>
</evidence>
<evidence type="ECO:0000259" key="1">
    <source>
        <dbReference type="Pfam" id="PF01433"/>
    </source>
</evidence>
<dbReference type="Proteomes" id="UP001501207">
    <property type="component" value="Unassembled WGS sequence"/>
</dbReference>
<dbReference type="Pfam" id="PF01433">
    <property type="entry name" value="Peptidase_M1"/>
    <property type="match status" value="1"/>
</dbReference>
<proteinExistence type="predicted"/>
<dbReference type="InterPro" id="IPR050344">
    <property type="entry name" value="Peptidase_M1_aminopeptidases"/>
</dbReference>
<dbReference type="InterPro" id="IPR014782">
    <property type="entry name" value="Peptidase_M1_dom"/>
</dbReference>
<dbReference type="PANTHER" id="PTHR11533:SF174">
    <property type="entry name" value="PUROMYCIN-SENSITIVE AMINOPEPTIDASE-RELATED"/>
    <property type="match status" value="1"/>
</dbReference>
<comment type="caution">
    <text evidence="2">The sequence shown here is derived from an EMBL/GenBank/DDBJ whole genome shotgun (WGS) entry which is preliminary data.</text>
</comment>
<dbReference type="RefSeq" id="WP_344973514.1">
    <property type="nucleotide sequence ID" value="NZ_BAABFN010000001.1"/>
</dbReference>
<keyword evidence="3" id="KW-1185">Reference proteome</keyword>
<dbReference type="CDD" id="cd09604">
    <property type="entry name" value="M1_APN_like"/>
    <property type="match status" value="1"/>
</dbReference>
<reference evidence="3" key="1">
    <citation type="journal article" date="2019" name="Int. J. Syst. Evol. Microbiol.">
        <title>The Global Catalogue of Microorganisms (GCM) 10K type strain sequencing project: providing services to taxonomists for standard genome sequencing and annotation.</title>
        <authorList>
            <consortium name="The Broad Institute Genomics Platform"/>
            <consortium name="The Broad Institute Genome Sequencing Center for Infectious Disease"/>
            <person name="Wu L."/>
            <person name="Ma J."/>
        </authorList>
    </citation>
    <scope>NUCLEOTIDE SEQUENCE [LARGE SCALE GENOMIC DNA]</scope>
    <source>
        <strain evidence="3">JCM 17664</strain>
    </source>
</reference>
<evidence type="ECO:0000313" key="2">
    <source>
        <dbReference type="EMBL" id="GAA4299975.1"/>
    </source>
</evidence>
<sequence>MNTRLAPGWLAALFLLSGLPLYGQSHYDPQKAFSPLFYTAKGTLLRNADGAPGPAYWQNRADYTVTATLDTAGKRISGQVTITYSNNSPATLRYLWLQLDQNITRKDSRSNTMQAPGVPDSGNGFVMEQVSVRQGNSWMPADYRVEDTRMKLLLERPLDKGRQLQLRITYRYYLGKSGGGGRSGYLDTRNGRVYEVSYWYPRMCVYDDIRGWNTLPFLGSGEFYLDYGDIDYRVTLPAGMIVAGSGALVNPEAVLSPAQQQRWKQASASDRTVFIRTPEEVTAEMRRPPAGTKTWHFHMKNTRDVAWAASAAFIWDAARINLPGGKQAMAMSVYPAESAGSQAWGRGTEFMKNAVEIFSQKWFVYPYPVAVNCAGAVGGMEFPGIVFDHWKADAQSLWMLTAHEIGHNWFPMIVGSNERRNAWMDEGFNTFIDIYAHEAFNNGEFAPKRDGEYAPAGGNPAEEILKVIEKPGIPPVLTTADAFLGEDDHPVEYFKTAFGLVLLREVILGPERFDPAFRQYIHDWAYKHPSPEDFFHAMENGAGEDLAWFWRGWFIHNWKLDQAVKSVNYTDGDPSRGALITLENLEQLPMPAIVKITESNGKEHTLHLPVEIWQQGREWTFRSPTVSRVTSVVLDPEKQLPDINRNNNRWPATP</sequence>
<dbReference type="Gene3D" id="1.10.390.10">
    <property type="entry name" value="Neutral Protease Domain 2"/>
    <property type="match status" value="1"/>
</dbReference>